<reference evidence="1" key="1">
    <citation type="submission" date="2018-05" db="EMBL/GenBank/DDBJ databases">
        <authorList>
            <person name="Lanie J.A."/>
            <person name="Ng W.-L."/>
            <person name="Kazmierczak K.M."/>
            <person name="Andrzejewski T.M."/>
            <person name="Davidsen T.M."/>
            <person name="Wayne K.J."/>
            <person name="Tettelin H."/>
            <person name="Glass J.I."/>
            <person name="Rusch D."/>
            <person name="Podicherti R."/>
            <person name="Tsui H.-C.T."/>
            <person name="Winkler M.E."/>
        </authorList>
    </citation>
    <scope>NUCLEOTIDE SEQUENCE</scope>
</reference>
<dbReference type="AlphaFoldDB" id="A0A382UKH8"/>
<dbReference type="EMBL" id="UINC01144832">
    <property type="protein sequence ID" value="SVD34587.1"/>
    <property type="molecule type" value="Genomic_DNA"/>
</dbReference>
<gene>
    <name evidence="1" type="ORF">METZ01_LOCUS387441</name>
</gene>
<name>A0A382UKH8_9ZZZZ</name>
<sequence>MFINILVLFICINFAIGLVTGIEGLPTYVDPTGQNCQIYDPNAVPLDPTLGVPSGQGTEFSGIDEFVDRVQHPTEDTETAEGVWSGVTTWWNSTVDAA</sequence>
<feature type="non-terminal residue" evidence="1">
    <location>
        <position position="98"/>
    </location>
</feature>
<organism evidence="1">
    <name type="scientific">marine metagenome</name>
    <dbReference type="NCBI Taxonomy" id="408172"/>
    <lineage>
        <taxon>unclassified sequences</taxon>
        <taxon>metagenomes</taxon>
        <taxon>ecological metagenomes</taxon>
    </lineage>
</organism>
<evidence type="ECO:0000313" key="1">
    <source>
        <dbReference type="EMBL" id="SVD34587.1"/>
    </source>
</evidence>
<protein>
    <submittedName>
        <fullName evidence="1">Uncharacterized protein</fullName>
    </submittedName>
</protein>
<accession>A0A382UKH8</accession>
<proteinExistence type="predicted"/>